<dbReference type="AlphaFoldDB" id="A0AAE1LAB5"/>
<evidence type="ECO:0000256" key="1">
    <source>
        <dbReference type="SAM" id="MobiDB-lite"/>
    </source>
</evidence>
<reference evidence="2" key="2">
    <citation type="journal article" date="2023" name="BMC Genomics">
        <title>Pest status, molecular evolution, and epigenetic factors derived from the genome assembly of Frankliniella fusca, a thysanopteran phytovirus vector.</title>
        <authorList>
            <person name="Catto M.A."/>
            <person name="Labadie P.E."/>
            <person name="Jacobson A.L."/>
            <person name="Kennedy G.G."/>
            <person name="Srinivasan R."/>
            <person name="Hunt B.G."/>
        </authorList>
    </citation>
    <scope>NUCLEOTIDE SEQUENCE</scope>
    <source>
        <strain evidence="2">PL_HMW_Pooled</strain>
    </source>
</reference>
<evidence type="ECO:0000313" key="2">
    <source>
        <dbReference type="EMBL" id="KAK3911434.1"/>
    </source>
</evidence>
<sequence length="267" mass="29746">MIIGNVPGVAGDNVDEEDNVSALEEVSLQDIVGAVEDTADEDFIADVCPSPSSVPQHDYAKPASDHSVSEISSVISPASDSCFSPSPQPPPTPQKEPESPVFLAPLPPDISTRLLFEVRNKLFQMLPYYFTSVVDNRGIHVLMVGRRESKAVKRELFVSSGGDVRIEVHGQEYATHSVLQDVMEQKPLLNEQDIGYFVDRIVQIVTNLRLLEVCAGMDKTEFKNYTSNGVVEGDLFKECRYRETFRSKTCSLLVPTRYWRCIECSKL</sequence>
<name>A0AAE1LAB5_9NEOP</name>
<proteinExistence type="predicted"/>
<reference evidence="2" key="1">
    <citation type="submission" date="2021-07" db="EMBL/GenBank/DDBJ databases">
        <authorList>
            <person name="Catto M.A."/>
            <person name="Jacobson A."/>
            <person name="Kennedy G."/>
            <person name="Labadie P."/>
            <person name="Hunt B.G."/>
            <person name="Srinivasan R."/>
        </authorList>
    </citation>
    <scope>NUCLEOTIDE SEQUENCE</scope>
    <source>
        <strain evidence="2">PL_HMW_Pooled</strain>
        <tissue evidence="2">Head</tissue>
    </source>
</reference>
<comment type="caution">
    <text evidence="2">The sequence shown here is derived from an EMBL/GenBank/DDBJ whole genome shotgun (WGS) entry which is preliminary data.</text>
</comment>
<dbReference type="GO" id="GO:0008237">
    <property type="term" value="F:metallopeptidase activity"/>
    <property type="evidence" value="ECO:0007669"/>
    <property type="project" value="UniProtKB-KW"/>
</dbReference>
<protein>
    <submittedName>
        <fullName evidence="2">Zinc metalloprotease</fullName>
    </submittedName>
</protein>
<evidence type="ECO:0000313" key="3">
    <source>
        <dbReference type="Proteomes" id="UP001219518"/>
    </source>
</evidence>
<dbReference type="Proteomes" id="UP001219518">
    <property type="component" value="Unassembled WGS sequence"/>
</dbReference>
<accession>A0AAE1LAB5</accession>
<keyword evidence="3" id="KW-1185">Reference proteome</keyword>
<keyword evidence="2" id="KW-0378">Hydrolase</keyword>
<gene>
    <name evidence="2" type="ORF">KUF71_004436</name>
</gene>
<dbReference type="EMBL" id="JAHWGI010000264">
    <property type="protein sequence ID" value="KAK3911434.1"/>
    <property type="molecule type" value="Genomic_DNA"/>
</dbReference>
<keyword evidence="2" id="KW-0482">Metalloprotease</keyword>
<keyword evidence="2" id="KW-0645">Protease</keyword>
<organism evidence="2 3">
    <name type="scientific">Frankliniella fusca</name>
    <dbReference type="NCBI Taxonomy" id="407009"/>
    <lineage>
        <taxon>Eukaryota</taxon>
        <taxon>Metazoa</taxon>
        <taxon>Ecdysozoa</taxon>
        <taxon>Arthropoda</taxon>
        <taxon>Hexapoda</taxon>
        <taxon>Insecta</taxon>
        <taxon>Pterygota</taxon>
        <taxon>Neoptera</taxon>
        <taxon>Paraneoptera</taxon>
        <taxon>Thysanoptera</taxon>
        <taxon>Terebrantia</taxon>
        <taxon>Thripoidea</taxon>
        <taxon>Thripidae</taxon>
        <taxon>Frankliniella</taxon>
    </lineage>
</organism>
<feature type="region of interest" description="Disordered" evidence="1">
    <location>
        <begin position="76"/>
        <end position="100"/>
    </location>
</feature>